<dbReference type="KEGG" id="ndi:NDAI_0I00540"/>
<dbReference type="RefSeq" id="XP_003671866.1">
    <property type="nucleotide sequence ID" value="XM_003671818.1"/>
</dbReference>
<dbReference type="CDD" id="cd08249">
    <property type="entry name" value="enoyl_reductase_like"/>
    <property type="match status" value="1"/>
</dbReference>
<dbReference type="InterPro" id="IPR013154">
    <property type="entry name" value="ADH-like_N"/>
</dbReference>
<dbReference type="Gene3D" id="3.90.180.10">
    <property type="entry name" value="Medium-chain alcohol dehydrogenases, catalytic domain"/>
    <property type="match status" value="1"/>
</dbReference>
<dbReference type="HOGENOM" id="CLU_026673_16_1_1"/>
<dbReference type="InterPro" id="IPR020843">
    <property type="entry name" value="ER"/>
</dbReference>
<proteinExistence type="predicted"/>
<dbReference type="SUPFAM" id="SSF51735">
    <property type="entry name" value="NAD(P)-binding Rossmann-fold domains"/>
    <property type="match status" value="1"/>
</dbReference>
<organism evidence="2 3">
    <name type="scientific">Naumovozyma dairenensis (strain ATCC 10597 / BCRC 20456 / CBS 421 / NBRC 0211 / NRRL Y-12639)</name>
    <name type="common">Saccharomyces dairenensis</name>
    <dbReference type="NCBI Taxonomy" id="1071378"/>
    <lineage>
        <taxon>Eukaryota</taxon>
        <taxon>Fungi</taxon>
        <taxon>Dikarya</taxon>
        <taxon>Ascomycota</taxon>
        <taxon>Saccharomycotina</taxon>
        <taxon>Saccharomycetes</taxon>
        <taxon>Saccharomycetales</taxon>
        <taxon>Saccharomycetaceae</taxon>
        <taxon>Naumovozyma</taxon>
    </lineage>
</organism>
<dbReference type="OrthoDB" id="9992527at2759"/>
<keyword evidence="3" id="KW-1185">Reference proteome</keyword>
<dbReference type="InterPro" id="IPR013149">
    <property type="entry name" value="ADH-like_C"/>
</dbReference>
<dbReference type="EMBL" id="HE580275">
    <property type="protein sequence ID" value="CCD26623.1"/>
    <property type="molecule type" value="Genomic_DNA"/>
</dbReference>
<feature type="domain" description="Enoyl reductase (ER)" evidence="1">
    <location>
        <begin position="17"/>
        <end position="377"/>
    </location>
</feature>
<dbReference type="Pfam" id="PF00107">
    <property type="entry name" value="ADH_zinc_N"/>
    <property type="match status" value="1"/>
</dbReference>
<dbReference type="Gene3D" id="3.40.50.720">
    <property type="entry name" value="NAD(P)-binding Rossmann-like Domain"/>
    <property type="match status" value="1"/>
</dbReference>
<dbReference type="PANTHER" id="PTHR45348">
    <property type="entry name" value="HYPOTHETICAL OXIDOREDUCTASE (EUROFUNG)"/>
    <property type="match status" value="1"/>
</dbReference>
<dbReference type="Pfam" id="PF08240">
    <property type="entry name" value="ADH_N"/>
    <property type="match status" value="1"/>
</dbReference>
<accession>G0WFR2</accession>
<dbReference type="InterPro" id="IPR036291">
    <property type="entry name" value="NAD(P)-bd_dom_sf"/>
</dbReference>
<dbReference type="AlphaFoldDB" id="G0WFR2"/>
<dbReference type="eggNOG" id="KOG1198">
    <property type="taxonomic scope" value="Eukaryota"/>
</dbReference>
<dbReference type="OMA" id="CDFSGHV"/>
<reference evidence="2 3" key="1">
    <citation type="journal article" date="2011" name="Proc. Natl. Acad. Sci. U.S.A.">
        <title>Evolutionary erosion of yeast sex chromosomes by mating-type switching accidents.</title>
        <authorList>
            <person name="Gordon J.L."/>
            <person name="Armisen D."/>
            <person name="Proux-Wera E."/>
            <person name="Oheigeartaigh S.S."/>
            <person name="Byrne K.P."/>
            <person name="Wolfe K.H."/>
        </authorList>
    </citation>
    <scope>NUCLEOTIDE SEQUENCE [LARGE SCALE GENOMIC DNA]</scope>
    <source>
        <strain evidence="3">ATCC 10597 / BCRC 20456 / CBS 421 / NBRC 0211 / NRRL Y-12639</strain>
    </source>
</reference>
<dbReference type="Proteomes" id="UP000000689">
    <property type="component" value="Chromosome 9"/>
</dbReference>
<dbReference type="PANTHER" id="PTHR45348:SF2">
    <property type="entry name" value="ZINC-TYPE ALCOHOL DEHYDROGENASE-LIKE PROTEIN C2E1P3.01"/>
    <property type="match status" value="1"/>
</dbReference>
<dbReference type="STRING" id="1071378.G0WFR2"/>
<dbReference type="InterPro" id="IPR011032">
    <property type="entry name" value="GroES-like_sf"/>
</dbReference>
<dbReference type="GO" id="GO:0016651">
    <property type="term" value="F:oxidoreductase activity, acting on NAD(P)H"/>
    <property type="evidence" value="ECO:0007669"/>
    <property type="project" value="InterPro"/>
</dbReference>
<dbReference type="GeneID" id="11496181"/>
<dbReference type="InterPro" id="IPR047122">
    <property type="entry name" value="Trans-enoyl_RdTase-like"/>
</dbReference>
<name>G0WFR2_NAUDC</name>
<dbReference type="SUPFAM" id="SSF50129">
    <property type="entry name" value="GroES-like"/>
    <property type="match status" value="1"/>
</dbReference>
<evidence type="ECO:0000259" key="1">
    <source>
        <dbReference type="SMART" id="SM00829"/>
    </source>
</evidence>
<protein>
    <recommendedName>
        <fullName evidence="1">Enoyl reductase (ER) domain-containing protein</fullName>
    </recommendedName>
</protein>
<evidence type="ECO:0000313" key="3">
    <source>
        <dbReference type="Proteomes" id="UP000000689"/>
    </source>
</evidence>
<sequence length="380" mass="42101">MQLMGLPKEMKAVVIEGDHAAVKNDVKIPILEDGCMLIKVIAVAGNTSEFKHIDMKLGPEGSILGCDVVGEILQLGSDVINTAEEPFKVGDIVYSFIHGASKFRPHTGAFAEYVAVDSATTYKAPEGLLKNAEEDHLEEGPVKTFEGAASVPFSLTTAGAIMVHELGNKLEWQPEKPQHAFPVLIWGGATGVGQSLIQLAKKLHAYNKIIVVCSKKHFELMKSYGADDTFDYHDEDVVEQIRTKYNNIQHLIDAVSNETTIQQVYKCAADKVPVKLMQLVFLNIENIKEKDRKDNVKIIGTIIYLVDGLPVEMGSFHFPANPIYRRDITEFIKFITPRLADGSIHHMPVRVYHNGLDDMPEIIDIIRKGKNSGEKLVSVL</sequence>
<evidence type="ECO:0000313" key="2">
    <source>
        <dbReference type="EMBL" id="CCD26623.1"/>
    </source>
</evidence>
<gene>
    <name evidence="2" type="primary">NDAI0I00540</name>
    <name evidence="2" type="ordered locus">NDAI_0I00540</name>
</gene>
<dbReference type="SMART" id="SM00829">
    <property type="entry name" value="PKS_ER"/>
    <property type="match status" value="1"/>
</dbReference>